<keyword evidence="4 6" id="KW-1133">Transmembrane helix</keyword>
<feature type="domain" description="ABC-2 type transporter transmembrane" evidence="7">
    <location>
        <begin position="20"/>
        <end position="439"/>
    </location>
</feature>
<keyword evidence="3 6" id="KW-0812">Transmembrane</keyword>
<feature type="transmembrane region" description="Helical" evidence="6">
    <location>
        <begin position="251"/>
        <end position="271"/>
    </location>
</feature>
<evidence type="ECO:0000313" key="8">
    <source>
        <dbReference type="EMBL" id="SKC81389.1"/>
    </source>
</evidence>
<feature type="transmembrane region" description="Helical" evidence="6">
    <location>
        <begin position="301"/>
        <end position="323"/>
    </location>
</feature>
<dbReference type="InterPro" id="IPR013525">
    <property type="entry name" value="ABC2_TM"/>
</dbReference>
<feature type="transmembrane region" description="Helical" evidence="6">
    <location>
        <begin position="421"/>
        <end position="442"/>
    </location>
</feature>
<dbReference type="PANTHER" id="PTHR30294:SF48">
    <property type="entry name" value="LINEARMYCIN RESISTANCE PERMEASE PROTEIN LNRM"/>
    <property type="match status" value="1"/>
</dbReference>
<dbReference type="EMBL" id="FUZT01000009">
    <property type="protein sequence ID" value="SKC81389.1"/>
    <property type="molecule type" value="Genomic_DNA"/>
</dbReference>
<organism evidence="8 9">
    <name type="scientific">Maledivibacter halophilus</name>
    <dbReference type="NCBI Taxonomy" id="36842"/>
    <lineage>
        <taxon>Bacteria</taxon>
        <taxon>Bacillati</taxon>
        <taxon>Bacillota</taxon>
        <taxon>Clostridia</taxon>
        <taxon>Peptostreptococcales</taxon>
        <taxon>Caminicellaceae</taxon>
        <taxon>Maledivibacter</taxon>
    </lineage>
</organism>
<dbReference type="OrthoDB" id="266913at2"/>
<evidence type="ECO:0000313" key="9">
    <source>
        <dbReference type="Proteomes" id="UP000190285"/>
    </source>
</evidence>
<comment type="subcellular location">
    <subcellularLocation>
        <location evidence="1">Cell membrane</location>
        <topology evidence="1">Multi-pass membrane protein</topology>
    </subcellularLocation>
</comment>
<evidence type="ECO:0000256" key="6">
    <source>
        <dbReference type="SAM" id="Phobius"/>
    </source>
</evidence>
<evidence type="ECO:0000256" key="4">
    <source>
        <dbReference type="ARBA" id="ARBA00022989"/>
    </source>
</evidence>
<dbReference type="Proteomes" id="UP000190285">
    <property type="component" value="Unassembled WGS sequence"/>
</dbReference>
<keyword evidence="9" id="KW-1185">Reference proteome</keyword>
<feature type="transmembrane region" description="Helical" evidence="6">
    <location>
        <begin position="21"/>
        <end position="44"/>
    </location>
</feature>
<reference evidence="9" key="1">
    <citation type="submission" date="2017-02" db="EMBL/GenBank/DDBJ databases">
        <authorList>
            <person name="Varghese N."/>
            <person name="Submissions S."/>
        </authorList>
    </citation>
    <scope>NUCLEOTIDE SEQUENCE [LARGE SCALE GENOMIC DNA]</scope>
    <source>
        <strain evidence="9">M1</strain>
    </source>
</reference>
<proteinExistence type="predicted"/>
<dbReference type="GO" id="GO:0005886">
    <property type="term" value="C:plasma membrane"/>
    <property type="evidence" value="ECO:0007669"/>
    <property type="project" value="UniProtKB-SubCell"/>
</dbReference>
<evidence type="ECO:0000256" key="5">
    <source>
        <dbReference type="ARBA" id="ARBA00023136"/>
    </source>
</evidence>
<gene>
    <name evidence="8" type="ORF">SAMN02194393_03603</name>
</gene>
<feature type="transmembrane region" description="Helical" evidence="6">
    <location>
        <begin position="365"/>
        <end position="385"/>
    </location>
</feature>
<dbReference type="GO" id="GO:0140359">
    <property type="term" value="F:ABC-type transporter activity"/>
    <property type="evidence" value="ECO:0007669"/>
    <property type="project" value="InterPro"/>
</dbReference>
<dbReference type="PANTHER" id="PTHR30294">
    <property type="entry name" value="MEMBRANE COMPONENT OF ABC TRANSPORTER YHHJ-RELATED"/>
    <property type="match status" value="1"/>
</dbReference>
<dbReference type="STRING" id="36842.SAMN02194393_03603"/>
<dbReference type="AlphaFoldDB" id="A0A1T5M0I6"/>
<evidence type="ECO:0000259" key="7">
    <source>
        <dbReference type="Pfam" id="PF12698"/>
    </source>
</evidence>
<dbReference type="RefSeq" id="WP_079493448.1">
    <property type="nucleotide sequence ID" value="NZ_FUZT01000009.1"/>
</dbReference>
<accession>A0A1T5M0I6</accession>
<dbReference type="Pfam" id="PF12698">
    <property type="entry name" value="ABC2_membrane_3"/>
    <property type="match status" value="1"/>
</dbReference>
<name>A0A1T5M0I6_9FIRM</name>
<evidence type="ECO:0000256" key="3">
    <source>
        <dbReference type="ARBA" id="ARBA00022692"/>
    </source>
</evidence>
<keyword evidence="5 6" id="KW-0472">Membrane</keyword>
<keyword evidence="2" id="KW-1003">Cell membrane</keyword>
<evidence type="ECO:0000256" key="2">
    <source>
        <dbReference type="ARBA" id="ARBA00022475"/>
    </source>
</evidence>
<dbReference type="InterPro" id="IPR051449">
    <property type="entry name" value="ABC-2_transporter_component"/>
</dbReference>
<protein>
    <submittedName>
        <fullName evidence="8">ABC-2 type transport system permease protein</fullName>
    </submittedName>
</protein>
<feature type="transmembrane region" description="Helical" evidence="6">
    <location>
        <begin position="329"/>
        <end position="353"/>
    </location>
</feature>
<evidence type="ECO:0000256" key="1">
    <source>
        <dbReference type="ARBA" id="ARBA00004651"/>
    </source>
</evidence>
<sequence>MKIIDILRKDLKIVLSDRKALITMIFMPIILSTILGFALSGSFMSSGDRDISKFNIAIVKNYNIDEELKKVNEELTRGMIGENLNKEEKSNLIKVSNELDIESIFFDEFLGSKKIKRIVNYRIEDEKTSRKLLEKGKVSAVVILPEDFIYDMIINFLTPFRNIVKIDMIGNPEYSIGFQIVEDIMNGFTDRISSIIIGKNVFLETVLEKDVGKRAFEDIETIKNKITNNIGNIEVDINYVTLNGKKTISSFGYYGAAMATMFILFAAGYGSKTLLEERDNMTYQRMVIAGISKWKMTIGKFFVIAIVALLQISIIILYSSIFFKVSWGNIGLIFLISICTVFSVAGLGIMIAGATFKAGNYKITIAFQSIIIQIMALIGGSYIPLETLPEYIQKISILSINGIALKSYLKCMMGYGIGELKLYLLLLLAMGVIFIFFGIILLRNGGDLKNA</sequence>